<dbReference type="AlphaFoldDB" id="A0A2S1FX64"/>
<proteinExistence type="predicted"/>
<accession>A0A2S1FX64</accession>
<keyword evidence="1" id="KW-0150">Chloroplast</keyword>
<name>A0A2S1FX64_9FLOR</name>
<dbReference type="EMBL" id="MG598531">
    <property type="protein sequence ID" value="AWD77340.1"/>
    <property type="molecule type" value="Genomic_DNA"/>
</dbReference>
<keyword evidence="1" id="KW-0934">Plastid</keyword>
<evidence type="ECO:0000313" key="1">
    <source>
        <dbReference type="EMBL" id="AWD77340.1"/>
    </source>
</evidence>
<geneLocation type="chloroplast" evidence="1"/>
<protein>
    <submittedName>
        <fullName evidence="1">Uncharacterized protein</fullName>
    </submittedName>
</protein>
<gene>
    <name evidence="1" type="ORF">Grafi_p229</name>
</gene>
<reference evidence="1" key="1">
    <citation type="submission" date="2017-12" db="EMBL/GenBank/DDBJ databases">
        <title>Complete Sequences of the chloroplast DNA of the Grateloupia filicina.</title>
        <authorList>
            <person name="Liu T."/>
            <person name="Liu C."/>
            <person name="Li Y."/>
        </authorList>
    </citation>
    <scope>NUCLEOTIDE SEQUENCE</scope>
</reference>
<sequence>MVQYNPSKYLKYKKKQELLNRAQINLVLDKHIAEALQRNAKGINKAMFEHQLKCYLLEKMQSTTPVSYNQHESLRSMQYINIFIIELRQELKQMSETTKKLEETIRNFFSRYNQDVNDTQLVRELQLEDSPKILNPYPNKYKKNKIPEKVLHLAIDLYETLNSWNKVCNQLAERGYLSSVNTVYTASSLSRAVSKYKSNL</sequence>
<organism evidence="1">
    <name type="scientific">Grateloupia filicina</name>
    <dbReference type="NCBI Taxonomy" id="31455"/>
    <lineage>
        <taxon>Eukaryota</taxon>
        <taxon>Rhodophyta</taxon>
        <taxon>Florideophyceae</taxon>
        <taxon>Rhodymeniophycidae</taxon>
        <taxon>Halymeniales</taxon>
        <taxon>Halymeniaceae</taxon>
        <taxon>Grateloupia</taxon>
    </lineage>
</organism>